<protein>
    <submittedName>
        <fullName evidence="3">Potential fungal zinc cluster transcription factor</fullName>
    </submittedName>
</protein>
<dbReference type="AlphaFoldDB" id="A0A0P1BB63"/>
<dbReference type="Proteomes" id="UP000054845">
    <property type="component" value="Unassembled WGS sequence"/>
</dbReference>
<dbReference type="SMART" id="SM00066">
    <property type="entry name" value="GAL4"/>
    <property type="match status" value="1"/>
</dbReference>
<dbReference type="GO" id="GO:0000981">
    <property type="term" value="F:DNA-binding transcription factor activity, RNA polymerase II-specific"/>
    <property type="evidence" value="ECO:0007669"/>
    <property type="project" value="InterPro"/>
</dbReference>
<feature type="region of interest" description="Disordered" evidence="1">
    <location>
        <begin position="464"/>
        <end position="483"/>
    </location>
</feature>
<evidence type="ECO:0000313" key="4">
    <source>
        <dbReference type="Proteomes" id="UP000054845"/>
    </source>
</evidence>
<dbReference type="GO" id="GO:0008270">
    <property type="term" value="F:zinc ion binding"/>
    <property type="evidence" value="ECO:0007669"/>
    <property type="project" value="InterPro"/>
</dbReference>
<dbReference type="OrthoDB" id="65716at2759"/>
<feature type="compositionally biased region" description="Basic residues" evidence="1">
    <location>
        <begin position="254"/>
        <end position="263"/>
    </location>
</feature>
<dbReference type="InterPro" id="IPR053045">
    <property type="entry name" value="Zinc_cluster_trans_reg"/>
</dbReference>
<name>A0A0P1BB63_9BASI</name>
<feature type="region of interest" description="Disordered" evidence="1">
    <location>
        <begin position="61"/>
        <end position="120"/>
    </location>
</feature>
<dbReference type="PROSITE" id="PS00463">
    <property type="entry name" value="ZN2_CY6_FUNGAL_1"/>
    <property type="match status" value="1"/>
</dbReference>
<dbReference type="SUPFAM" id="SSF57701">
    <property type="entry name" value="Zn2/Cys6 DNA-binding domain"/>
    <property type="match status" value="1"/>
</dbReference>
<feature type="region of interest" description="Disordered" evidence="1">
    <location>
        <begin position="238"/>
        <end position="318"/>
    </location>
</feature>
<dbReference type="GO" id="GO:0005634">
    <property type="term" value="C:nucleus"/>
    <property type="evidence" value="ECO:0007669"/>
    <property type="project" value="TreeGrafter"/>
</dbReference>
<accession>A0A0P1BB63</accession>
<dbReference type="PANTHER" id="PTHR31986:SF7">
    <property type="entry name" value="REGULATOR OF DRUG SENSITIVITY 2"/>
    <property type="match status" value="1"/>
</dbReference>
<feature type="compositionally biased region" description="Polar residues" evidence="1">
    <location>
        <begin position="298"/>
        <end position="308"/>
    </location>
</feature>
<dbReference type="GO" id="GO:0000977">
    <property type="term" value="F:RNA polymerase II transcription regulatory region sequence-specific DNA binding"/>
    <property type="evidence" value="ECO:0007669"/>
    <property type="project" value="TreeGrafter"/>
</dbReference>
<evidence type="ECO:0000256" key="1">
    <source>
        <dbReference type="SAM" id="MobiDB-lite"/>
    </source>
</evidence>
<dbReference type="InterPro" id="IPR036864">
    <property type="entry name" value="Zn2-C6_fun-type_DNA-bd_sf"/>
</dbReference>
<reference evidence="4" key="1">
    <citation type="submission" date="2014-09" db="EMBL/GenBank/DDBJ databases">
        <authorList>
            <person name="Sharma Rahul"/>
            <person name="Thines Marco"/>
        </authorList>
    </citation>
    <scope>NUCLEOTIDE SEQUENCE [LARGE SCALE GENOMIC DNA]</scope>
</reference>
<dbReference type="Gene3D" id="4.10.240.10">
    <property type="entry name" value="Zn(2)-C6 fungal-type DNA-binding domain"/>
    <property type="match status" value="1"/>
</dbReference>
<evidence type="ECO:0000259" key="2">
    <source>
        <dbReference type="PROSITE" id="PS50048"/>
    </source>
</evidence>
<dbReference type="EMBL" id="CCYA01000149">
    <property type="protein sequence ID" value="CEH12481.1"/>
    <property type="molecule type" value="Genomic_DNA"/>
</dbReference>
<proteinExistence type="predicted"/>
<dbReference type="PANTHER" id="PTHR31986">
    <property type="entry name" value="REGULATOR OF DRUG SENSITIVITY 2"/>
    <property type="match status" value="1"/>
</dbReference>
<feature type="domain" description="Zn(2)-C6 fungal-type" evidence="2">
    <location>
        <begin position="197"/>
        <end position="226"/>
    </location>
</feature>
<feature type="region of interest" description="Disordered" evidence="1">
    <location>
        <begin position="1"/>
        <end position="27"/>
    </location>
</feature>
<dbReference type="PROSITE" id="PS50048">
    <property type="entry name" value="ZN2_CY6_FUNGAL_2"/>
    <property type="match status" value="1"/>
</dbReference>
<organism evidence="3 4">
    <name type="scientific">Ceraceosorus bombacis</name>
    <dbReference type="NCBI Taxonomy" id="401625"/>
    <lineage>
        <taxon>Eukaryota</taxon>
        <taxon>Fungi</taxon>
        <taxon>Dikarya</taxon>
        <taxon>Basidiomycota</taxon>
        <taxon>Ustilaginomycotina</taxon>
        <taxon>Exobasidiomycetes</taxon>
        <taxon>Ceraceosorales</taxon>
        <taxon>Ceraceosoraceae</taxon>
        <taxon>Ceraceosorus</taxon>
    </lineage>
</organism>
<dbReference type="CDD" id="cd00067">
    <property type="entry name" value="GAL4"/>
    <property type="match status" value="1"/>
</dbReference>
<feature type="region of interest" description="Disordered" evidence="1">
    <location>
        <begin position="155"/>
        <end position="182"/>
    </location>
</feature>
<evidence type="ECO:0000313" key="3">
    <source>
        <dbReference type="EMBL" id="CEH12481.1"/>
    </source>
</evidence>
<feature type="compositionally biased region" description="Low complexity" evidence="1">
    <location>
        <begin position="9"/>
        <end position="22"/>
    </location>
</feature>
<dbReference type="InterPro" id="IPR001138">
    <property type="entry name" value="Zn2Cys6_DnaBD"/>
</dbReference>
<feature type="compositionally biased region" description="Polar residues" evidence="1">
    <location>
        <begin position="264"/>
        <end position="277"/>
    </location>
</feature>
<feature type="compositionally biased region" description="Low complexity" evidence="1">
    <location>
        <begin position="89"/>
        <end position="103"/>
    </location>
</feature>
<keyword evidence="4" id="KW-1185">Reference proteome</keyword>
<sequence>MNHALHRNSSSTGSSTSASTAAPKTPEDLRAGESFWFAKSASMQGSGAKASMLMRSHIPTAPSISRHDATGSTLMGSALSDSEDEEAGSATRSAEASTSTTSPRRSDSTNKSSATRIALNGDADSAVRGLTRRGRPRKLFRYLKDLGEVPGVDLRPVPAYDPKDGSSVPCSPPKRGASLVDDGNGLKRRRIKKVAKACVFCKRSHMTCDDERPCRRCHKRGIAHMCADEEPIATAAAIAGPSSPPANVEEHSKKTLRGRKRRCSASNATNGEPQSTAELKRTSRRKTLEPIPSRPASPVSSQVGPENSDSSKSETLKIPPSAVLMAALTRDTPNEDEAYFGSVDLAHLAKTSSAASCSQISSHGARDVSSSSNVERLAASDPAPLLSLDQLSSPNGQLQIPTGELFWAAFPQTSGTSASGLVAGSGLTPGQFGFGVGSGLTPFETFRISDGSLQNVPTFTQLDGSTSKTASRGLESGREASNAEAIGPSIASTASADAGATLAAFGTGLQQYAALKKPFTLSIPSTVTAKASVSQAELADGEAKEYEHLKARIASALTSDQHHAWSPALEGKMARALESLRGAISAKMMGLNELEKQRLSIDFARVHAHYKHAVLESVSAPMLLLTRWGRVCDINSHLVDLLRLDACQFDLSMVGMEDFLCPGLAVHLFEHCATVLQSPKTNEAIRATGDIVSPAARKYALDKSRLPRNTPAPTMTGRARTADEDAALARLVGGVTCVISFQLVCSAHGVPLMGVATLLPIEGRIS</sequence>